<evidence type="ECO:0000256" key="5">
    <source>
        <dbReference type="ARBA" id="ARBA00023136"/>
    </source>
</evidence>
<dbReference type="GO" id="GO:0016020">
    <property type="term" value="C:membrane"/>
    <property type="evidence" value="ECO:0007669"/>
    <property type="project" value="UniProtKB-SubCell"/>
</dbReference>
<dbReference type="Proteomes" id="UP001212152">
    <property type="component" value="Unassembled WGS sequence"/>
</dbReference>
<dbReference type="PANTHER" id="PTHR11266">
    <property type="entry name" value="PEROXISOMAL MEMBRANE PROTEIN 2, PXMP2 MPV17"/>
    <property type="match status" value="1"/>
</dbReference>
<keyword evidence="4 6" id="KW-1133">Transmembrane helix</keyword>
<evidence type="ECO:0000256" key="2">
    <source>
        <dbReference type="ARBA" id="ARBA00006824"/>
    </source>
</evidence>
<organism evidence="7 8">
    <name type="scientific">Geranomyces variabilis</name>
    <dbReference type="NCBI Taxonomy" id="109894"/>
    <lineage>
        <taxon>Eukaryota</taxon>
        <taxon>Fungi</taxon>
        <taxon>Fungi incertae sedis</taxon>
        <taxon>Chytridiomycota</taxon>
        <taxon>Chytridiomycota incertae sedis</taxon>
        <taxon>Chytridiomycetes</taxon>
        <taxon>Spizellomycetales</taxon>
        <taxon>Powellomycetaceae</taxon>
        <taxon>Geranomyces</taxon>
    </lineage>
</organism>
<dbReference type="GO" id="GO:0005739">
    <property type="term" value="C:mitochondrion"/>
    <property type="evidence" value="ECO:0007669"/>
    <property type="project" value="TreeGrafter"/>
</dbReference>
<keyword evidence="8" id="KW-1185">Reference proteome</keyword>
<gene>
    <name evidence="7" type="primary">SYM1</name>
    <name evidence="7" type="ORF">HDU87_003544</name>
</gene>
<dbReference type="AlphaFoldDB" id="A0AAD5TLV2"/>
<dbReference type="EMBL" id="JADGJQ010000026">
    <property type="protein sequence ID" value="KAJ3178470.1"/>
    <property type="molecule type" value="Genomic_DNA"/>
</dbReference>
<evidence type="ECO:0000256" key="6">
    <source>
        <dbReference type="RuleBase" id="RU363053"/>
    </source>
</evidence>
<keyword evidence="5 6" id="KW-0472">Membrane</keyword>
<name>A0AAD5TLV2_9FUNG</name>
<dbReference type="InterPro" id="IPR007248">
    <property type="entry name" value="Mpv17_PMP22"/>
</dbReference>
<evidence type="ECO:0000313" key="7">
    <source>
        <dbReference type="EMBL" id="KAJ3178470.1"/>
    </source>
</evidence>
<comment type="subcellular location">
    <subcellularLocation>
        <location evidence="1">Membrane</location>
        <topology evidence="1">Multi-pass membrane protein</topology>
    </subcellularLocation>
</comment>
<accession>A0AAD5TLV2</accession>
<evidence type="ECO:0000256" key="1">
    <source>
        <dbReference type="ARBA" id="ARBA00004141"/>
    </source>
</evidence>
<protein>
    <submittedName>
        <fullName evidence="7">Protein required for ethanol metabolism</fullName>
    </submittedName>
</protein>
<keyword evidence="3 6" id="KW-0812">Transmembrane</keyword>
<evidence type="ECO:0000256" key="4">
    <source>
        <dbReference type="ARBA" id="ARBA00022989"/>
    </source>
</evidence>
<comment type="caution">
    <text evidence="7">The sequence shown here is derived from an EMBL/GenBank/DDBJ whole genome shotgun (WGS) entry which is preliminary data.</text>
</comment>
<evidence type="ECO:0000256" key="3">
    <source>
        <dbReference type="ARBA" id="ARBA00022692"/>
    </source>
</evidence>
<dbReference type="PANTHER" id="PTHR11266:SF17">
    <property type="entry name" value="PROTEIN MPV17"/>
    <property type="match status" value="1"/>
</dbReference>
<proteinExistence type="inferred from homology"/>
<reference evidence="7" key="1">
    <citation type="submission" date="2020-05" db="EMBL/GenBank/DDBJ databases">
        <title>Phylogenomic resolution of chytrid fungi.</title>
        <authorList>
            <person name="Stajich J.E."/>
            <person name="Amses K."/>
            <person name="Simmons R."/>
            <person name="Seto K."/>
            <person name="Myers J."/>
            <person name="Bonds A."/>
            <person name="Quandt C.A."/>
            <person name="Barry K."/>
            <person name="Liu P."/>
            <person name="Grigoriev I."/>
            <person name="Longcore J.E."/>
            <person name="James T.Y."/>
        </authorList>
    </citation>
    <scope>NUCLEOTIDE SEQUENCE</scope>
    <source>
        <strain evidence="7">JEL0379</strain>
    </source>
</reference>
<feature type="transmembrane region" description="Helical" evidence="6">
    <location>
        <begin position="55"/>
        <end position="74"/>
    </location>
</feature>
<comment type="similarity">
    <text evidence="2 6">Belongs to the peroxisomal membrane protein PXMP2/4 family.</text>
</comment>
<dbReference type="Pfam" id="PF04117">
    <property type="entry name" value="Mpv17_PMP22"/>
    <property type="match status" value="1"/>
</dbReference>
<evidence type="ECO:0000313" key="8">
    <source>
        <dbReference type="Proteomes" id="UP001212152"/>
    </source>
</evidence>
<sequence>MASLARWYHGHLTSRPILTQAVSTGVLFAAGDGIAQHAVEKRSIGDHDWARTGRLSAYGLFALGPAIAVWYRYLSKAVTIKSPLGSTVARVAIDQTVFAPTNTVCFFTAQGLMEGKSLDQVKTKLRESFLPTYKANCMLWPPIQMANFYFTPVNYQSLVVNTVALFWNSYLSMANAKK</sequence>
<comment type="caution">
    <text evidence="6">Lacks conserved residue(s) required for the propagation of feature annotation.</text>
</comment>